<dbReference type="VEuPathDB" id="VectorBase:AMEM21_001094"/>
<evidence type="ECO:0000313" key="2">
    <source>
        <dbReference type="EnsemblMetazoa" id="AMEM016282-PA"/>
    </source>
</evidence>
<dbReference type="Proteomes" id="UP000075903">
    <property type="component" value="Unassembled WGS sequence"/>
</dbReference>
<reference evidence="2" key="1">
    <citation type="submission" date="2020-05" db="UniProtKB">
        <authorList>
            <consortium name="EnsemblMetazoa"/>
        </authorList>
    </citation>
    <scope>IDENTIFICATION</scope>
    <source>
        <strain evidence="2">MAF</strain>
    </source>
</reference>
<evidence type="ECO:0000256" key="1">
    <source>
        <dbReference type="SAM" id="MobiDB-lite"/>
    </source>
</evidence>
<dbReference type="AlphaFoldDB" id="A0A182VK09"/>
<organism evidence="2 3">
    <name type="scientific">Anopheles merus</name>
    <name type="common">Mosquito</name>
    <dbReference type="NCBI Taxonomy" id="30066"/>
    <lineage>
        <taxon>Eukaryota</taxon>
        <taxon>Metazoa</taxon>
        <taxon>Ecdysozoa</taxon>
        <taxon>Arthropoda</taxon>
        <taxon>Hexapoda</taxon>
        <taxon>Insecta</taxon>
        <taxon>Pterygota</taxon>
        <taxon>Neoptera</taxon>
        <taxon>Endopterygota</taxon>
        <taxon>Diptera</taxon>
        <taxon>Nematocera</taxon>
        <taxon>Culicoidea</taxon>
        <taxon>Culicidae</taxon>
        <taxon>Anophelinae</taxon>
        <taxon>Anopheles</taxon>
    </lineage>
</organism>
<protein>
    <submittedName>
        <fullName evidence="2">Uncharacterized protein</fullName>
    </submittedName>
</protein>
<sequence length="194" mass="21500">MKTRRPKSEKAMAVAKASQQPDLPEGKLQSEVTPGISKELPAKPLPSPNTAKSHPENPTPTRQGSVASSRLSAQLALKRLEKEQEMQKQILLAEKEKMEAGIRAKMAEMELQHETQLNALKDEIENLSIYSADTKTNRTAEETPVVVHYQAHHYVKQPAIFRIVPVTVYHGRRAINTVAFLDAITTISHHPGGS</sequence>
<feature type="compositionally biased region" description="Polar residues" evidence="1">
    <location>
        <begin position="59"/>
        <end position="71"/>
    </location>
</feature>
<feature type="compositionally biased region" description="Basic and acidic residues" evidence="1">
    <location>
        <begin position="1"/>
        <end position="10"/>
    </location>
</feature>
<dbReference type="VEuPathDB" id="VectorBase:AMEM016282"/>
<keyword evidence="3" id="KW-1185">Reference proteome</keyword>
<name>A0A182VK09_ANOME</name>
<proteinExistence type="predicted"/>
<dbReference type="EnsemblMetazoa" id="AMEM016282-RA">
    <property type="protein sequence ID" value="AMEM016282-PA"/>
    <property type="gene ID" value="AMEM016282"/>
</dbReference>
<feature type="region of interest" description="Disordered" evidence="1">
    <location>
        <begin position="1"/>
        <end position="71"/>
    </location>
</feature>
<evidence type="ECO:0000313" key="3">
    <source>
        <dbReference type="Proteomes" id="UP000075903"/>
    </source>
</evidence>
<accession>A0A182VK09</accession>
<dbReference type="VEuPathDB" id="VectorBase:AMEM21_013683"/>